<comment type="caution">
    <text evidence="1">The sequence shown here is derived from an EMBL/GenBank/DDBJ whole genome shotgun (WGS) entry which is preliminary data.</text>
</comment>
<dbReference type="InterPro" id="IPR046513">
    <property type="entry name" value="DUF6691"/>
</dbReference>
<organism evidence="1 2">
    <name type="scientific">Rhodoblastus sphagnicola</name>
    <dbReference type="NCBI Taxonomy" id="333368"/>
    <lineage>
        <taxon>Bacteria</taxon>
        <taxon>Pseudomonadati</taxon>
        <taxon>Pseudomonadota</taxon>
        <taxon>Alphaproteobacteria</taxon>
        <taxon>Hyphomicrobiales</taxon>
        <taxon>Rhodoblastaceae</taxon>
        <taxon>Rhodoblastus</taxon>
    </lineage>
</organism>
<name>A0A2S6N4A1_9HYPH</name>
<keyword evidence="2" id="KW-1185">Reference proteome</keyword>
<proteinExistence type="predicted"/>
<reference evidence="1 2" key="1">
    <citation type="journal article" date="2018" name="Arch. Microbiol.">
        <title>New insights into the metabolic potential of the phototrophic purple bacterium Rhodopila globiformis DSM 161(T) from its draft genome sequence and evidence for a vanadium-dependent nitrogenase.</title>
        <authorList>
            <person name="Imhoff J.F."/>
            <person name="Rahn T."/>
            <person name="Kunzel S."/>
            <person name="Neulinger S.C."/>
        </authorList>
    </citation>
    <scope>NUCLEOTIDE SEQUENCE [LARGE SCALE GENOMIC DNA]</scope>
    <source>
        <strain evidence="1 2">DSM 16996</strain>
    </source>
</reference>
<dbReference type="RefSeq" id="WP_104508707.1">
    <property type="nucleotide sequence ID" value="NZ_JACIGC010000025.1"/>
</dbReference>
<dbReference type="Proteomes" id="UP000239089">
    <property type="component" value="Unassembled WGS sequence"/>
</dbReference>
<dbReference type="Pfam" id="PF20398">
    <property type="entry name" value="DUF6691"/>
    <property type="match status" value="1"/>
</dbReference>
<sequence length="140" mass="14348">MKVFPFASGLLFGLGLCLAGMTDPQKVLGFLDIAGSWDPSLALVMGGALVVAFIAFRLAGRGPFAPAPTRLKRIDARLVGGAAVFGVGWGLVGLCPGPALADLGFLEPRALLFVLAMASGVRAADFLLAHARKGVAQQDG</sequence>
<dbReference type="EMBL" id="NHSJ01000092">
    <property type="protein sequence ID" value="PPQ29451.1"/>
    <property type="molecule type" value="Genomic_DNA"/>
</dbReference>
<evidence type="ECO:0000313" key="1">
    <source>
        <dbReference type="EMBL" id="PPQ29451.1"/>
    </source>
</evidence>
<dbReference type="OrthoDB" id="9790409at2"/>
<dbReference type="AlphaFoldDB" id="A0A2S6N4A1"/>
<accession>A0A2S6N4A1</accession>
<protein>
    <recommendedName>
        <fullName evidence="3">Transporter</fullName>
    </recommendedName>
</protein>
<gene>
    <name evidence="1" type="ORF">CCR94_15195</name>
</gene>
<evidence type="ECO:0000313" key="2">
    <source>
        <dbReference type="Proteomes" id="UP000239089"/>
    </source>
</evidence>
<evidence type="ECO:0008006" key="3">
    <source>
        <dbReference type="Google" id="ProtNLM"/>
    </source>
</evidence>